<reference evidence="2" key="1">
    <citation type="submission" date="2020-08" db="EMBL/GenBank/DDBJ databases">
        <title>Multicomponent nature underlies the extraordinary mechanical properties of spider dragline silk.</title>
        <authorList>
            <person name="Kono N."/>
            <person name="Nakamura H."/>
            <person name="Mori M."/>
            <person name="Yoshida Y."/>
            <person name="Ohtoshi R."/>
            <person name="Malay A.D."/>
            <person name="Moran D.A.P."/>
            <person name="Tomita M."/>
            <person name="Numata K."/>
            <person name="Arakawa K."/>
        </authorList>
    </citation>
    <scope>NUCLEOTIDE SEQUENCE</scope>
</reference>
<dbReference type="Proteomes" id="UP000887013">
    <property type="component" value="Unassembled WGS sequence"/>
</dbReference>
<organism evidence="2 3">
    <name type="scientific">Nephila pilipes</name>
    <name type="common">Giant wood spider</name>
    <name type="synonym">Nephila maculata</name>
    <dbReference type="NCBI Taxonomy" id="299642"/>
    <lineage>
        <taxon>Eukaryota</taxon>
        <taxon>Metazoa</taxon>
        <taxon>Ecdysozoa</taxon>
        <taxon>Arthropoda</taxon>
        <taxon>Chelicerata</taxon>
        <taxon>Arachnida</taxon>
        <taxon>Araneae</taxon>
        <taxon>Araneomorphae</taxon>
        <taxon>Entelegynae</taxon>
        <taxon>Araneoidea</taxon>
        <taxon>Nephilidae</taxon>
        <taxon>Nephila</taxon>
    </lineage>
</organism>
<keyword evidence="3" id="KW-1185">Reference proteome</keyword>
<gene>
    <name evidence="2" type="primary">PARL_1</name>
    <name evidence="1" type="ORF">NPIL_648781</name>
    <name evidence="2" type="ORF">NPIL_700151</name>
</gene>
<evidence type="ECO:0000313" key="2">
    <source>
        <dbReference type="EMBL" id="GFT79764.1"/>
    </source>
</evidence>
<proteinExistence type="predicted"/>
<sequence>MLLSVMQRKLCHLRHSNFTSFSKTFIRQSKNSKWSLKSDGNINEVSEVVTSRLSPKCLIKPFIFTVSVSICLHICK</sequence>
<dbReference type="AlphaFoldDB" id="A0A8X6U4K8"/>
<dbReference type="EMBL" id="BMAW01071803">
    <property type="protein sequence ID" value="GFT79764.1"/>
    <property type="molecule type" value="Genomic_DNA"/>
</dbReference>
<evidence type="ECO:0000313" key="1">
    <source>
        <dbReference type="EMBL" id="GFS99958.1"/>
    </source>
</evidence>
<dbReference type="EMBL" id="BMAW01006698">
    <property type="protein sequence ID" value="GFS99958.1"/>
    <property type="molecule type" value="Genomic_DNA"/>
</dbReference>
<protein>
    <submittedName>
        <fullName evidence="2">Presenilins-associated rhomboid-like protein, mitochondrial</fullName>
    </submittedName>
</protein>
<evidence type="ECO:0000313" key="3">
    <source>
        <dbReference type="Proteomes" id="UP000887013"/>
    </source>
</evidence>
<accession>A0A8X6U4K8</accession>
<comment type="caution">
    <text evidence="2">The sequence shown here is derived from an EMBL/GenBank/DDBJ whole genome shotgun (WGS) entry which is preliminary data.</text>
</comment>
<name>A0A8X6U4K8_NEPPI</name>